<feature type="domain" description="BCNT-C" evidence="5">
    <location>
        <begin position="234"/>
        <end position="311"/>
    </location>
</feature>
<feature type="compositionally biased region" description="Acidic residues" evidence="4">
    <location>
        <begin position="47"/>
        <end position="59"/>
    </location>
</feature>
<dbReference type="InParanoid" id="A0A448YR52"/>
<dbReference type="OrthoDB" id="445677at2759"/>
<comment type="function">
    <text evidence="3">Component of the SWR1 complex which mediates the ATP-dependent exchange of histone H2A for the H2A variant HZT1 leading to transcriptional regulation of selected genes by chromatin remodeling. Involved in chromosome stability.</text>
</comment>
<feature type="compositionally biased region" description="Polar residues" evidence="4">
    <location>
        <begin position="130"/>
        <end position="139"/>
    </location>
</feature>
<dbReference type="Pfam" id="PF07572">
    <property type="entry name" value="BCNT"/>
    <property type="match status" value="1"/>
</dbReference>
<evidence type="ECO:0000259" key="5">
    <source>
        <dbReference type="PROSITE" id="PS51279"/>
    </source>
</evidence>
<dbReference type="InterPro" id="IPR011421">
    <property type="entry name" value="BCNT-C"/>
</dbReference>
<accession>A0A448YR52</accession>
<dbReference type="EMBL" id="CAACVR010000045">
    <property type="protein sequence ID" value="VEU23420.1"/>
    <property type="molecule type" value="Genomic_DNA"/>
</dbReference>
<keyword evidence="7" id="KW-1185">Reference proteome</keyword>
<dbReference type="STRING" id="13370.A0A448YR52"/>
<gene>
    <name evidence="6" type="ORF">BRENAR_LOCUS4150</name>
</gene>
<comment type="similarity">
    <text evidence="1">Belongs to the SWC5 family.</text>
</comment>
<feature type="compositionally biased region" description="Low complexity" evidence="4">
    <location>
        <begin position="153"/>
        <end position="167"/>
    </location>
</feature>
<feature type="compositionally biased region" description="Polar residues" evidence="4">
    <location>
        <begin position="190"/>
        <end position="203"/>
    </location>
</feature>
<feature type="compositionally biased region" description="Basic and acidic residues" evidence="4">
    <location>
        <begin position="29"/>
        <end position="46"/>
    </location>
</feature>
<evidence type="ECO:0000313" key="6">
    <source>
        <dbReference type="EMBL" id="VEU23420.1"/>
    </source>
</evidence>
<proteinExistence type="inferred from homology"/>
<evidence type="ECO:0000256" key="2">
    <source>
        <dbReference type="ARBA" id="ARBA00019138"/>
    </source>
</evidence>
<feature type="compositionally biased region" description="Basic and acidic residues" evidence="4">
    <location>
        <begin position="11"/>
        <end position="21"/>
    </location>
</feature>
<evidence type="ECO:0000256" key="3">
    <source>
        <dbReference type="ARBA" id="ARBA00025222"/>
    </source>
</evidence>
<reference evidence="6 7" key="1">
    <citation type="submission" date="2018-12" db="EMBL/GenBank/DDBJ databases">
        <authorList>
            <person name="Tiukova I."/>
            <person name="Dainat J."/>
        </authorList>
    </citation>
    <scope>NUCLEOTIDE SEQUENCE [LARGE SCALE GENOMIC DNA]</scope>
</reference>
<dbReference type="AlphaFoldDB" id="A0A448YR52"/>
<protein>
    <recommendedName>
        <fullName evidence="2">SWR1-complex protein 5</fullName>
    </recommendedName>
</protein>
<dbReference type="InterPro" id="IPR027124">
    <property type="entry name" value="Swc5/CFDP1/2"/>
</dbReference>
<evidence type="ECO:0000313" key="7">
    <source>
        <dbReference type="Proteomes" id="UP000290900"/>
    </source>
</evidence>
<dbReference type="FunCoup" id="A0A448YR52">
    <property type="interactions" value="473"/>
</dbReference>
<name>A0A448YR52_BRENA</name>
<sequence length="312" mass="35344">MSNDLNSVGIEKADTEDHEYHESEDEDYDPKKEWSSPRSSDKAQKDGDDDNDGDFEVTEEDKKAFKGYDVIESTTGGLVKTRHQRRVEEEDEKLRRRQRFGAASSKDSGGADIDSIWADLKGQSKKVLSRNGTPTGSSSELKESRSEINTQVEQETSSPSESSSLEPQKVKIKRTYEFAGKIVTEEKWVESNSQEARAQMNSTKLKETPAAKPVKSEKISQDNLRNGRPLRRKRKRAGLLEAVINNSSAAKISTLEKSRLDWATYVDRTKINDELKYKNKAGYLANQDFLDRVNNRQDSLFRDARAGARKKQ</sequence>
<feature type="region of interest" description="Disordered" evidence="4">
    <location>
        <begin position="1"/>
        <end position="170"/>
    </location>
</feature>
<dbReference type="Proteomes" id="UP000290900">
    <property type="component" value="Unassembled WGS sequence"/>
</dbReference>
<feature type="region of interest" description="Disordered" evidence="4">
    <location>
        <begin position="189"/>
        <end position="233"/>
    </location>
</feature>
<dbReference type="GO" id="GO:0000812">
    <property type="term" value="C:Swr1 complex"/>
    <property type="evidence" value="ECO:0007669"/>
    <property type="project" value="TreeGrafter"/>
</dbReference>
<dbReference type="PANTHER" id="PTHR48407">
    <property type="entry name" value="CRANIOFACIAL DEVELOPMENT PROTEIN 1"/>
    <property type="match status" value="1"/>
</dbReference>
<evidence type="ECO:0000256" key="4">
    <source>
        <dbReference type="SAM" id="MobiDB-lite"/>
    </source>
</evidence>
<dbReference type="PANTHER" id="PTHR48407:SF1">
    <property type="entry name" value="CRANIOFACIAL DEVELOPMENT PROTEIN 1"/>
    <property type="match status" value="1"/>
</dbReference>
<dbReference type="PROSITE" id="PS51279">
    <property type="entry name" value="BCNT_C"/>
    <property type="match status" value="1"/>
</dbReference>
<feature type="compositionally biased region" description="Basic and acidic residues" evidence="4">
    <location>
        <begin position="204"/>
        <end position="220"/>
    </location>
</feature>
<evidence type="ECO:0000256" key="1">
    <source>
        <dbReference type="ARBA" id="ARBA00010465"/>
    </source>
</evidence>
<organism evidence="6 7">
    <name type="scientific">Brettanomyces naardenensis</name>
    <name type="common">Yeast</name>
    <dbReference type="NCBI Taxonomy" id="13370"/>
    <lineage>
        <taxon>Eukaryota</taxon>
        <taxon>Fungi</taxon>
        <taxon>Dikarya</taxon>
        <taxon>Ascomycota</taxon>
        <taxon>Saccharomycotina</taxon>
        <taxon>Pichiomycetes</taxon>
        <taxon>Pichiales</taxon>
        <taxon>Pichiaceae</taxon>
        <taxon>Brettanomyces</taxon>
    </lineage>
</organism>